<accession>A0A5E4T312</accession>
<evidence type="ECO:0000313" key="2">
    <source>
        <dbReference type="EMBL" id="VVD80854.1"/>
    </source>
</evidence>
<proteinExistence type="predicted"/>
<dbReference type="AlphaFoldDB" id="A0A5E4T312"/>
<evidence type="ECO:0000256" key="1">
    <source>
        <dbReference type="SAM" id="MobiDB-lite"/>
    </source>
</evidence>
<name>A0A5E4T312_9BURK</name>
<gene>
    <name evidence="2" type="ORF">PPN31114_01121</name>
</gene>
<keyword evidence="3" id="KW-1185">Reference proteome</keyword>
<dbReference type="Proteomes" id="UP000366945">
    <property type="component" value="Unassembled WGS sequence"/>
</dbReference>
<sequence>MNVLLWIHPFDGLGDGRVLIVPSVATSTWVKHAYRFSIEGRKNQQFELVFQNEAKRPPDAASVSHAAREGYKNMAFEREGPEPAIPRDKDDGDSPVALRDVSIVKVAR</sequence>
<reference evidence="2 3" key="1">
    <citation type="submission" date="2019-08" db="EMBL/GenBank/DDBJ databases">
        <authorList>
            <person name="Peeters C."/>
        </authorList>
    </citation>
    <scope>NUCLEOTIDE SEQUENCE [LARGE SCALE GENOMIC DNA]</scope>
    <source>
        <strain evidence="2 3">LMG 31114</strain>
    </source>
</reference>
<feature type="compositionally biased region" description="Basic and acidic residues" evidence="1">
    <location>
        <begin position="71"/>
        <end position="92"/>
    </location>
</feature>
<feature type="region of interest" description="Disordered" evidence="1">
    <location>
        <begin position="71"/>
        <end position="96"/>
    </location>
</feature>
<organism evidence="2 3">
    <name type="scientific">Pandoraea pneumonica</name>
    <dbReference type="NCBI Taxonomy" id="2508299"/>
    <lineage>
        <taxon>Bacteria</taxon>
        <taxon>Pseudomonadati</taxon>
        <taxon>Pseudomonadota</taxon>
        <taxon>Betaproteobacteria</taxon>
        <taxon>Burkholderiales</taxon>
        <taxon>Burkholderiaceae</taxon>
        <taxon>Pandoraea</taxon>
    </lineage>
</organism>
<protein>
    <submittedName>
        <fullName evidence="2">Uncharacterized protein</fullName>
    </submittedName>
</protein>
<dbReference type="EMBL" id="CABPSK010000001">
    <property type="protein sequence ID" value="VVD80854.1"/>
    <property type="molecule type" value="Genomic_DNA"/>
</dbReference>
<evidence type="ECO:0000313" key="3">
    <source>
        <dbReference type="Proteomes" id="UP000366945"/>
    </source>
</evidence>